<dbReference type="AlphaFoldDB" id="A0A6N2U5A0"/>
<dbReference type="Pfam" id="PF14366">
    <property type="entry name" value="DUF4410"/>
    <property type="match status" value="1"/>
</dbReference>
<proteinExistence type="predicted"/>
<accession>A0A6N2U5A0</accession>
<dbReference type="PROSITE" id="PS51257">
    <property type="entry name" value="PROKAR_LIPOPROTEIN"/>
    <property type="match status" value="1"/>
</dbReference>
<evidence type="ECO:0008006" key="2">
    <source>
        <dbReference type="Google" id="ProtNLM"/>
    </source>
</evidence>
<reference evidence="1" key="1">
    <citation type="submission" date="2019-11" db="EMBL/GenBank/DDBJ databases">
        <authorList>
            <person name="Feng L."/>
        </authorList>
    </citation>
    <scope>NUCLEOTIDE SEQUENCE</scope>
    <source>
        <strain evidence="1">CUreolyticusLFYP111</strain>
    </source>
</reference>
<sequence>MKNKIFSIIIGAVVFSGCVLSQPAKVNFNHQNEKNIKYNNLYAECVDKNDSIKLQQIINKKLKEKNIYGDDLKLICEIMNFDKGNRALRYFVGFGAGKAKLETKNELFDINGTKISEFTLYSSVSIGALGGNAEELFDAIANNTIKHISTDVLKIKK</sequence>
<organism evidence="1">
    <name type="scientific">Campylobacter ureolyticus</name>
    <dbReference type="NCBI Taxonomy" id="827"/>
    <lineage>
        <taxon>Bacteria</taxon>
        <taxon>Pseudomonadati</taxon>
        <taxon>Campylobacterota</taxon>
        <taxon>Epsilonproteobacteria</taxon>
        <taxon>Campylobacterales</taxon>
        <taxon>Campylobacteraceae</taxon>
        <taxon>Campylobacter</taxon>
    </lineage>
</organism>
<protein>
    <recommendedName>
        <fullName evidence="2">DUF4410 domain-containing protein</fullName>
    </recommendedName>
</protein>
<dbReference type="InterPro" id="IPR025522">
    <property type="entry name" value="DUF4410"/>
</dbReference>
<gene>
    <name evidence="1" type="ORF">CULFYP111_01628</name>
</gene>
<dbReference type="EMBL" id="CACRSK010000007">
    <property type="protein sequence ID" value="VYT11763.1"/>
    <property type="molecule type" value="Genomic_DNA"/>
</dbReference>
<name>A0A6N2U5A0_9BACT</name>
<evidence type="ECO:0000313" key="1">
    <source>
        <dbReference type="EMBL" id="VYT11763.1"/>
    </source>
</evidence>